<dbReference type="PANTHER" id="PTHR11451">
    <property type="entry name" value="THREONINE-TRNA LIGASE"/>
    <property type="match status" value="1"/>
</dbReference>
<dbReference type="InterPro" id="IPR004095">
    <property type="entry name" value="TGS"/>
</dbReference>
<dbReference type="HAMAP" id="MF_00184">
    <property type="entry name" value="Thr_tRNA_synth"/>
    <property type="match status" value="1"/>
</dbReference>
<dbReference type="Gene3D" id="3.10.20.30">
    <property type="match status" value="1"/>
</dbReference>
<dbReference type="InterPro" id="IPR012675">
    <property type="entry name" value="Beta-grasp_dom_sf"/>
</dbReference>
<name>A0A0M4LH27_9HYPH</name>
<dbReference type="InterPro" id="IPR002314">
    <property type="entry name" value="aa-tRNA-synt_IIb"/>
</dbReference>
<evidence type="ECO:0000256" key="5">
    <source>
        <dbReference type="ARBA" id="ARBA00022598"/>
    </source>
</evidence>
<dbReference type="SUPFAM" id="SSF55186">
    <property type="entry name" value="ThrRS/AlaRS common domain"/>
    <property type="match status" value="1"/>
</dbReference>
<dbReference type="Pfam" id="PF07973">
    <property type="entry name" value="tRNA_SAD"/>
    <property type="match status" value="1"/>
</dbReference>
<dbReference type="FunFam" id="3.40.50.800:FF:000001">
    <property type="entry name" value="Threonine--tRNA ligase"/>
    <property type="match status" value="1"/>
</dbReference>
<keyword evidence="3 14" id="KW-0963">Cytoplasm</keyword>
<keyword evidence="6 14" id="KW-0479">Metal-binding</keyword>
<keyword evidence="7 14" id="KW-0547">Nucleotide-binding</keyword>
<dbReference type="SUPFAM" id="SSF55681">
    <property type="entry name" value="Class II aaRS and biotin synthetases"/>
    <property type="match status" value="1"/>
</dbReference>
<dbReference type="GO" id="GO:0005829">
    <property type="term" value="C:cytosol"/>
    <property type="evidence" value="ECO:0007669"/>
    <property type="project" value="TreeGrafter"/>
</dbReference>
<evidence type="ECO:0000256" key="12">
    <source>
        <dbReference type="ARBA" id="ARBA00023146"/>
    </source>
</evidence>
<evidence type="ECO:0000256" key="13">
    <source>
        <dbReference type="ARBA" id="ARBA00049515"/>
    </source>
</evidence>
<evidence type="ECO:0000256" key="2">
    <source>
        <dbReference type="ARBA" id="ARBA00011738"/>
    </source>
</evidence>
<dbReference type="OrthoDB" id="9802304at2"/>
<dbReference type="Gene3D" id="3.40.50.800">
    <property type="entry name" value="Anticodon-binding domain"/>
    <property type="match status" value="1"/>
</dbReference>
<evidence type="ECO:0000256" key="8">
    <source>
        <dbReference type="ARBA" id="ARBA00022833"/>
    </source>
</evidence>
<dbReference type="NCBIfam" id="TIGR00418">
    <property type="entry name" value="thrS"/>
    <property type="match status" value="1"/>
</dbReference>
<dbReference type="SUPFAM" id="SSF81271">
    <property type="entry name" value="TGS-like"/>
    <property type="match status" value="1"/>
</dbReference>
<dbReference type="KEGG" id="banc:PU02_1030"/>
<keyword evidence="8 14" id="KW-0862">Zinc</keyword>
<comment type="subunit">
    <text evidence="2 14">Homodimer.</text>
</comment>
<sequence length="666" mass="76515">MSCSVVLSFPDGSEHNYPSETTGLEFAESISKSLAKTAVAYSLNGKIRDLSDPLKESGKIEVITRDDPRALELIRHDCAHVLAEAVQELFPETQVTIGPVIENGFYYDFARPQPFTLDDLTTIEKKMREIIQRNEPFKKEIWSREKAKRIFSEKGEFYKVELIDAIPEDQYLNIYYQGNWFDLCRGPHMRSAGQIGNAFKLMKVAGAYWRGDANNPMLTRIYGTAFSNENDLKAYLHILEEAEKRDHRRLGREMDLFHFQEESPGMIFWHPKGWKIFQNLIGYMRRRLDDHQYAEVNAPQVLDKSLWETSGHWEWYKENMFKTIPASDNWDDNHVYALKPMNCPGHVQLFKHGLRSYRDLPVRLAEFGLLHRYEPSGSLHGLMRVRSFTQDDAHIFCTEEQLANECLSINNLILSTYADFGFNEVILKLSTRPKKRVGSDELWDHAEAIMTSVLKTIEQESEGRIKTDILPGEGAFYGPKFEYTLKDAIGREWQCGTTQVDFNLPERFGAFYIDKNSEKRQPVMVHRAVLGSMERFLGILIENFSGHMPLWLAPQQIIVASITSETNEYVKMVTTKLKVAGLSAESDLRNEKINYKIREHSLQKIPVLLICGKREAETGSVSIRRLGSTDQIASLSVEDVIKQLSKEATPPDIQRLINADKNNQLL</sequence>
<dbReference type="PATRIC" id="fig|1318743.3.peg.1044"/>
<evidence type="ECO:0000313" key="18">
    <source>
        <dbReference type="Proteomes" id="UP000057213"/>
    </source>
</evidence>
<protein>
    <recommendedName>
        <fullName evidence="14">Threonine--tRNA ligase</fullName>
        <ecNumber evidence="14">6.1.1.3</ecNumber>
    </recommendedName>
    <alternativeName>
        <fullName evidence="14">Threonyl-tRNA synthetase</fullName>
        <shortName evidence="14">ThrRS</shortName>
    </alternativeName>
</protein>
<dbReference type="InterPro" id="IPR006195">
    <property type="entry name" value="aa-tRNA-synth_II"/>
</dbReference>
<dbReference type="SMART" id="SM00863">
    <property type="entry name" value="tRNA_SAD"/>
    <property type="match status" value="1"/>
</dbReference>
<dbReference type="Gene3D" id="3.30.930.10">
    <property type="entry name" value="Bira Bifunctional Protein, Domain 2"/>
    <property type="match status" value="1"/>
</dbReference>
<evidence type="ECO:0000259" key="15">
    <source>
        <dbReference type="PROSITE" id="PS50862"/>
    </source>
</evidence>
<comment type="subcellular location">
    <subcellularLocation>
        <location evidence="14">Cytoplasm</location>
    </subcellularLocation>
</comment>
<keyword evidence="10 14" id="KW-0694">RNA-binding</keyword>
<evidence type="ECO:0000256" key="14">
    <source>
        <dbReference type="HAMAP-Rule" id="MF_00184"/>
    </source>
</evidence>
<dbReference type="InterPro" id="IPR004154">
    <property type="entry name" value="Anticodon-bd"/>
</dbReference>
<keyword evidence="9 14" id="KW-0067">ATP-binding</keyword>
<evidence type="ECO:0000256" key="9">
    <source>
        <dbReference type="ARBA" id="ARBA00022840"/>
    </source>
</evidence>
<evidence type="ECO:0000256" key="10">
    <source>
        <dbReference type="ARBA" id="ARBA00022884"/>
    </source>
</evidence>
<dbReference type="InterPro" id="IPR033728">
    <property type="entry name" value="ThrRS_core"/>
</dbReference>
<dbReference type="FunFam" id="3.30.980.10:FF:000005">
    <property type="entry name" value="Threonyl-tRNA synthetase, mitochondrial"/>
    <property type="match status" value="1"/>
</dbReference>
<accession>A0A0M4LH27</accession>
<keyword evidence="12 14" id="KW-0030">Aminoacyl-tRNA synthetase</keyword>
<evidence type="ECO:0000259" key="16">
    <source>
        <dbReference type="PROSITE" id="PS51880"/>
    </source>
</evidence>
<feature type="binding site" evidence="14">
    <location>
        <position position="526"/>
    </location>
    <ligand>
        <name>Zn(2+)</name>
        <dbReference type="ChEBI" id="CHEBI:29105"/>
        <note>catalytic</note>
    </ligand>
</feature>
<dbReference type="Pfam" id="PF03129">
    <property type="entry name" value="HGTP_anticodon"/>
    <property type="match status" value="1"/>
</dbReference>
<dbReference type="Pfam" id="PF02824">
    <property type="entry name" value="TGS"/>
    <property type="match status" value="1"/>
</dbReference>
<comment type="catalytic activity">
    <reaction evidence="13 14">
        <text>tRNA(Thr) + L-threonine + ATP = L-threonyl-tRNA(Thr) + AMP + diphosphate + H(+)</text>
        <dbReference type="Rhea" id="RHEA:24624"/>
        <dbReference type="Rhea" id="RHEA-COMP:9670"/>
        <dbReference type="Rhea" id="RHEA-COMP:9704"/>
        <dbReference type="ChEBI" id="CHEBI:15378"/>
        <dbReference type="ChEBI" id="CHEBI:30616"/>
        <dbReference type="ChEBI" id="CHEBI:33019"/>
        <dbReference type="ChEBI" id="CHEBI:57926"/>
        <dbReference type="ChEBI" id="CHEBI:78442"/>
        <dbReference type="ChEBI" id="CHEBI:78534"/>
        <dbReference type="ChEBI" id="CHEBI:456215"/>
        <dbReference type="EC" id="6.1.1.3"/>
    </reaction>
</comment>
<dbReference type="CDD" id="cd00860">
    <property type="entry name" value="ThrRS_anticodon"/>
    <property type="match status" value="1"/>
</dbReference>
<evidence type="ECO:0000256" key="3">
    <source>
        <dbReference type="ARBA" id="ARBA00022490"/>
    </source>
</evidence>
<dbReference type="InterPro" id="IPR047246">
    <property type="entry name" value="ThrRS_anticodon"/>
</dbReference>
<dbReference type="PROSITE" id="PS51880">
    <property type="entry name" value="TGS"/>
    <property type="match status" value="1"/>
</dbReference>
<dbReference type="STRING" id="1318743.PU02_1030"/>
<reference evidence="17 18" key="1">
    <citation type="journal article" date="2015" name="Genome Announc.">
        <title>Complete Genome Sequence of Bartonella ancashensis Strain 20.00, Isolated from the Blood of a Patient with Verruga Peruana.</title>
        <authorList>
            <person name="Hang J."/>
            <person name="Mullins K.E."/>
            <person name="Clifford R.J."/>
            <person name="Onmus-Leone F."/>
            <person name="Yang Y."/>
            <person name="Jiang J."/>
            <person name="Leguia M."/>
            <person name="Kasper M.R."/>
            <person name="Maguina C."/>
            <person name="Lesho E.P."/>
            <person name="Jarman R.G."/>
            <person name="Richards A.L."/>
            <person name="Blazes D."/>
        </authorList>
    </citation>
    <scope>NUCLEOTIDE SEQUENCE [LARGE SCALE GENOMIC DNA]</scope>
    <source>
        <strain evidence="17 18">20.00</strain>
    </source>
</reference>
<evidence type="ECO:0000313" key="17">
    <source>
        <dbReference type="EMBL" id="ALE03844.1"/>
    </source>
</evidence>
<dbReference type="GO" id="GO:0006435">
    <property type="term" value="P:threonyl-tRNA aminoacylation"/>
    <property type="evidence" value="ECO:0007669"/>
    <property type="project" value="UniProtKB-UniRule"/>
</dbReference>
<comment type="cofactor">
    <cofactor evidence="14">
        <name>Zn(2+)</name>
        <dbReference type="ChEBI" id="CHEBI:29105"/>
    </cofactor>
    <text evidence="14">Binds 1 zinc ion per subunit.</text>
</comment>
<dbReference type="PRINTS" id="PR01047">
    <property type="entry name" value="TRNASYNTHTHR"/>
</dbReference>
<dbReference type="FunFam" id="3.30.54.20:FF:000002">
    <property type="entry name" value="Threonine--tRNA ligase"/>
    <property type="match status" value="1"/>
</dbReference>
<dbReference type="PANTHER" id="PTHR11451:SF44">
    <property type="entry name" value="THREONINE--TRNA LIGASE, CHLOROPLASTIC_MITOCHONDRIAL 2"/>
    <property type="match status" value="1"/>
</dbReference>
<evidence type="ECO:0000256" key="11">
    <source>
        <dbReference type="ARBA" id="ARBA00022917"/>
    </source>
</evidence>
<dbReference type="GO" id="GO:0000049">
    <property type="term" value="F:tRNA binding"/>
    <property type="evidence" value="ECO:0007669"/>
    <property type="project" value="UniProtKB-KW"/>
</dbReference>
<keyword evidence="18" id="KW-1185">Reference proteome</keyword>
<gene>
    <name evidence="14" type="primary">thrS</name>
    <name evidence="17" type="ORF">PU02_1030</name>
</gene>
<dbReference type="AlphaFoldDB" id="A0A0M4LH27"/>
<feature type="binding site" evidence="14">
    <location>
        <position position="343"/>
    </location>
    <ligand>
        <name>Zn(2+)</name>
        <dbReference type="ChEBI" id="CHEBI:29105"/>
        <note>catalytic</note>
    </ligand>
</feature>
<feature type="binding site" evidence="14">
    <location>
        <position position="394"/>
    </location>
    <ligand>
        <name>Zn(2+)</name>
        <dbReference type="ChEBI" id="CHEBI:29105"/>
        <note>catalytic</note>
    </ligand>
</feature>
<evidence type="ECO:0000256" key="1">
    <source>
        <dbReference type="ARBA" id="ARBA00008226"/>
    </source>
</evidence>
<dbReference type="InterPro" id="IPR012947">
    <property type="entry name" value="tRNA_SAD"/>
</dbReference>
<dbReference type="FunFam" id="3.30.930.10:FF:000002">
    <property type="entry name" value="Threonine--tRNA ligase"/>
    <property type="match status" value="1"/>
</dbReference>
<proteinExistence type="inferred from homology"/>
<feature type="domain" description="Aminoacyl-transfer RNA synthetases class-II family profile" evidence="15">
    <location>
        <begin position="246"/>
        <end position="549"/>
    </location>
</feature>
<dbReference type="CDD" id="cd00771">
    <property type="entry name" value="ThrRS_core"/>
    <property type="match status" value="1"/>
</dbReference>
<keyword evidence="4 14" id="KW-0820">tRNA-binding</keyword>
<dbReference type="InterPro" id="IPR012676">
    <property type="entry name" value="TGS-like"/>
</dbReference>
<evidence type="ECO:0000256" key="7">
    <source>
        <dbReference type="ARBA" id="ARBA00022741"/>
    </source>
</evidence>
<feature type="domain" description="TGS" evidence="16">
    <location>
        <begin position="1"/>
        <end position="64"/>
    </location>
</feature>
<dbReference type="EC" id="6.1.1.3" evidence="14"/>
<dbReference type="CDD" id="cd01667">
    <property type="entry name" value="TGS_ThrRS"/>
    <property type="match status" value="1"/>
</dbReference>
<evidence type="ECO:0000256" key="6">
    <source>
        <dbReference type="ARBA" id="ARBA00022723"/>
    </source>
</evidence>
<dbReference type="EMBL" id="CP010401">
    <property type="protein sequence ID" value="ALE03844.1"/>
    <property type="molecule type" value="Genomic_DNA"/>
</dbReference>
<dbReference type="Gene3D" id="3.30.980.10">
    <property type="entry name" value="Threonyl-trna Synthetase, Chain A, domain 2"/>
    <property type="match status" value="1"/>
</dbReference>
<keyword evidence="11 14" id="KW-0648">Protein biosynthesis</keyword>
<dbReference type="GO" id="GO:0005524">
    <property type="term" value="F:ATP binding"/>
    <property type="evidence" value="ECO:0007669"/>
    <property type="project" value="UniProtKB-UniRule"/>
</dbReference>
<evidence type="ECO:0000256" key="4">
    <source>
        <dbReference type="ARBA" id="ARBA00022555"/>
    </source>
</evidence>
<dbReference type="Pfam" id="PF00587">
    <property type="entry name" value="tRNA-synt_2b"/>
    <property type="match status" value="1"/>
</dbReference>
<dbReference type="RefSeq" id="WP_053944333.1">
    <property type="nucleotide sequence ID" value="NZ_CP010401.1"/>
</dbReference>
<dbReference type="Gene3D" id="3.30.54.20">
    <property type="match status" value="1"/>
</dbReference>
<comment type="caution">
    <text evidence="14">Lacks conserved residue(s) required for the propagation of feature annotation.</text>
</comment>
<dbReference type="InterPro" id="IPR036621">
    <property type="entry name" value="Anticodon-bd_dom_sf"/>
</dbReference>
<dbReference type="Proteomes" id="UP000057213">
    <property type="component" value="Chromosome"/>
</dbReference>
<organism evidence="17 18">
    <name type="scientific">Bartonella ancashensis</name>
    <dbReference type="NCBI Taxonomy" id="1318743"/>
    <lineage>
        <taxon>Bacteria</taxon>
        <taxon>Pseudomonadati</taxon>
        <taxon>Pseudomonadota</taxon>
        <taxon>Alphaproteobacteria</taxon>
        <taxon>Hyphomicrobiales</taxon>
        <taxon>Bartonellaceae</taxon>
        <taxon>Bartonella</taxon>
    </lineage>
</organism>
<dbReference type="InterPro" id="IPR002320">
    <property type="entry name" value="Thr-tRNA-ligase_IIa"/>
</dbReference>
<comment type="similarity">
    <text evidence="1 14">Belongs to the class-II aminoacyl-tRNA synthetase family.</text>
</comment>
<dbReference type="PROSITE" id="PS50862">
    <property type="entry name" value="AA_TRNA_LIGASE_II"/>
    <property type="match status" value="1"/>
</dbReference>
<dbReference type="InterPro" id="IPR045864">
    <property type="entry name" value="aa-tRNA-synth_II/BPL/LPL"/>
</dbReference>
<dbReference type="SUPFAM" id="SSF52954">
    <property type="entry name" value="Class II aaRS ABD-related"/>
    <property type="match status" value="1"/>
</dbReference>
<keyword evidence="5 14" id="KW-0436">Ligase</keyword>
<dbReference type="GO" id="GO:0046872">
    <property type="term" value="F:metal ion binding"/>
    <property type="evidence" value="ECO:0007669"/>
    <property type="project" value="UniProtKB-KW"/>
</dbReference>
<dbReference type="InterPro" id="IPR018163">
    <property type="entry name" value="Thr/Ala-tRNA-synth_IIc_edit"/>
</dbReference>
<dbReference type="GO" id="GO:0004829">
    <property type="term" value="F:threonine-tRNA ligase activity"/>
    <property type="evidence" value="ECO:0007669"/>
    <property type="project" value="UniProtKB-UniRule"/>
</dbReference>